<evidence type="ECO:0000256" key="1">
    <source>
        <dbReference type="SAM" id="MobiDB-lite"/>
    </source>
</evidence>
<evidence type="ECO:0000313" key="3">
    <source>
        <dbReference type="EMBL" id="KAF9506851.1"/>
    </source>
</evidence>
<organism evidence="3 4">
    <name type="scientific">Hydnum rufescens UP504</name>
    <dbReference type="NCBI Taxonomy" id="1448309"/>
    <lineage>
        <taxon>Eukaryota</taxon>
        <taxon>Fungi</taxon>
        <taxon>Dikarya</taxon>
        <taxon>Basidiomycota</taxon>
        <taxon>Agaricomycotina</taxon>
        <taxon>Agaricomycetes</taxon>
        <taxon>Cantharellales</taxon>
        <taxon>Hydnaceae</taxon>
        <taxon>Hydnum</taxon>
    </lineage>
</organism>
<gene>
    <name evidence="3" type="ORF">BS47DRAFT_1367073</name>
</gene>
<feature type="compositionally biased region" description="Low complexity" evidence="1">
    <location>
        <begin position="640"/>
        <end position="707"/>
    </location>
</feature>
<feature type="region of interest" description="Disordered" evidence="1">
    <location>
        <begin position="573"/>
        <end position="707"/>
    </location>
</feature>
<dbReference type="Proteomes" id="UP000886523">
    <property type="component" value="Unassembled WGS sequence"/>
</dbReference>
<feature type="region of interest" description="Disordered" evidence="1">
    <location>
        <begin position="290"/>
        <end position="309"/>
    </location>
</feature>
<comment type="caution">
    <text evidence="3">The sequence shown here is derived from an EMBL/GenBank/DDBJ whole genome shotgun (WGS) entry which is preliminary data.</text>
</comment>
<keyword evidence="2" id="KW-1133">Transmembrane helix</keyword>
<feature type="compositionally biased region" description="Pro residues" evidence="1">
    <location>
        <begin position="598"/>
        <end position="610"/>
    </location>
</feature>
<dbReference type="EMBL" id="MU129097">
    <property type="protein sequence ID" value="KAF9506851.1"/>
    <property type="molecule type" value="Genomic_DNA"/>
</dbReference>
<name>A0A9P6AL70_9AGAM</name>
<keyword evidence="4" id="KW-1185">Reference proteome</keyword>
<keyword evidence="2" id="KW-0472">Membrane</keyword>
<feature type="transmembrane region" description="Helical" evidence="2">
    <location>
        <begin position="536"/>
        <end position="556"/>
    </location>
</feature>
<evidence type="ECO:0000256" key="2">
    <source>
        <dbReference type="SAM" id="Phobius"/>
    </source>
</evidence>
<reference evidence="3" key="1">
    <citation type="journal article" date="2020" name="Nat. Commun.">
        <title>Large-scale genome sequencing of mycorrhizal fungi provides insights into the early evolution of symbiotic traits.</title>
        <authorList>
            <person name="Miyauchi S."/>
            <person name="Kiss E."/>
            <person name="Kuo A."/>
            <person name="Drula E."/>
            <person name="Kohler A."/>
            <person name="Sanchez-Garcia M."/>
            <person name="Morin E."/>
            <person name="Andreopoulos B."/>
            <person name="Barry K.W."/>
            <person name="Bonito G."/>
            <person name="Buee M."/>
            <person name="Carver A."/>
            <person name="Chen C."/>
            <person name="Cichocki N."/>
            <person name="Clum A."/>
            <person name="Culley D."/>
            <person name="Crous P.W."/>
            <person name="Fauchery L."/>
            <person name="Girlanda M."/>
            <person name="Hayes R.D."/>
            <person name="Keri Z."/>
            <person name="LaButti K."/>
            <person name="Lipzen A."/>
            <person name="Lombard V."/>
            <person name="Magnuson J."/>
            <person name="Maillard F."/>
            <person name="Murat C."/>
            <person name="Nolan M."/>
            <person name="Ohm R.A."/>
            <person name="Pangilinan J."/>
            <person name="Pereira M.F."/>
            <person name="Perotto S."/>
            <person name="Peter M."/>
            <person name="Pfister S."/>
            <person name="Riley R."/>
            <person name="Sitrit Y."/>
            <person name="Stielow J.B."/>
            <person name="Szollosi G."/>
            <person name="Zifcakova L."/>
            <person name="Stursova M."/>
            <person name="Spatafora J.W."/>
            <person name="Tedersoo L."/>
            <person name="Vaario L.M."/>
            <person name="Yamada A."/>
            <person name="Yan M."/>
            <person name="Wang P."/>
            <person name="Xu J."/>
            <person name="Bruns T."/>
            <person name="Baldrian P."/>
            <person name="Vilgalys R."/>
            <person name="Dunand C."/>
            <person name="Henrissat B."/>
            <person name="Grigoriev I.V."/>
            <person name="Hibbett D."/>
            <person name="Nagy L.G."/>
            <person name="Martin F.M."/>
        </authorList>
    </citation>
    <scope>NUCLEOTIDE SEQUENCE</scope>
    <source>
        <strain evidence="3">UP504</strain>
    </source>
</reference>
<protein>
    <submittedName>
        <fullName evidence="3">Uncharacterized protein</fullName>
    </submittedName>
</protein>
<dbReference type="AlphaFoldDB" id="A0A9P6AL70"/>
<proteinExistence type="predicted"/>
<keyword evidence="2" id="KW-0812">Transmembrane</keyword>
<feature type="transmembrane region" description="Helical" evidence="2">
    <location>
        <begin position="453"/>
        <end position="476"/>
    </location>
</feature>
<feature type="compositionally biased region" description="Pro residues" evidence="1">
    <location>
        <begin position="577"/>
        <end position="589"/>
    </location>
</feature>
<sequence length="1047" mass="114274">MVAITFLPLGRYGDILTSAHEKEHVPLDWYFDNVRLRNIRNLIVDAFELHQLWFGAAEFFNLRLDDIPTSSSICGASDVIDSLIQSGRDGALPTPSSFSKFHMPLEIIKLEDAEAQLRAVSRLLMHRTIDHIALVAGLELPRFGVDHALVGAFFSMAEVDFPFEELERHGVPLQGIRILDGKDVRPLNPCPPATALEYQAIVKEITEHDTGDARGEFLEIWRMRPVAEVKRPSPWIIKFPIGRGDESQQSRALYNDLFESCLRDVDSHMAGALARVLGPGTITLRDTVPLPRAASLSPPRDPTPQPTLPTGSMDLNLVDAVMPDFNADPSSSDEEGSIDDWNPRLQRRKARIAAAAQADPLWDAVQKDLPVAARDRASAEYGRIVPMIQVAQNKSRVWRTPLEEYLLAEWTEWHRRAPPTPCIELPQPEDSCVASSSRVTVGPSYTQQRSTRVVVVVMIGLVRVLLAVSALVRVLLAISALVHVHLPASAAVRARSVVVAPLPMIVVAPLPMIVVALLPAIVAGLFPVIVTLPLPAVAILALLEAILLALVVVLFLECQSLLALGMPSVVDSFEAPQTPPGRPSAPPVIPGDSFEALQPPPDRPSAPPVVPSDSFEAPQTPPGRPSALSTFPGGAIPETADPAATNPAAADPAAANPAAANPAVADPAVADPAAADPAADPAAADPAATDPAAADPAAADSAAADPATTEPIATDLAVVNPVGVDPAVIDPAVVDQAVVDQAVVDPVVPLATWFRIELSGVTEDVDIPRLFELFQATGLIGVRVRKNKMAKGAARNKKKVLLSFKSEQRRDAVLSLLRNSPEHRPWPFNEANTVHVDRQEALDSFRYVLCPEYVQMCYLHQQSPVDLAEMMENAPPYRDLGDLRRFHPFPLPVAATSVKTFLRYSLLELNRYPPIAVEGFTLGAPQIMDRIEFTTAWLVRTLDEEYTATRRRLAQFVRAHAIRDDRSTTPFWVPLYRTNGPYDDLVRVIGQSAMLDPDVQYSRPSRPRHMESFGYLESGLWYIDWDRSSPAPFLFLRTDEAIFSGAR</sequence>
<accession>A0A9P6AL70</accession>
<evidence type="ECO:0000313" key="4">
    <source>
        <dbReference type="Proteomes" id="UP000886523"/>
    </source>
</evidence>
<feature type="transmembrane region" description="Helical" evidence="2">
    <location>
        <begin position="497"/>
        <end position="530"/>
    </location>
</feature>